<dbReference type="InterPro" id="IPR053879">
    <property type="entry name" value="HYDIN_VesB_CFA65-like_Ig"/>
</dbReference>
<proteinExistence type="predicted"/>
<name>A0ABR2K4D3_9EUKA</name>
<evidence type="ECO:0000256" key="4">
    <source>
        <dbReference type="ARBA" id="ARBA00023069"/>
    </source>
</evidence>
<dbReference type="InterPro" id="IPR027417">
    <property type="entry name" value="P-loop_NTPase"/>
</dbReference>
<feature type="region of interest" description="Disordered" evidence="7">
    <location>
        <begin position="1015"/>
        <end position="1042"/>
    </location>
</feature>
<evidence type="ECO:0000256" key="6">
    <source>
        <dbReference type="SAM" id="Coils"/>
    </source>
</evidence>
<evidence type="ECO:0008006" key="12">
    <source>
        <dbReference type="Google" id="ProtNLM"/>
    </source>
</evidence>
<feature type="domain" description="HYDIN/VesB/CFA65-like Ig-like" evidence="8">
    <location>
        <begin position="236"/>
        <end position="326"/>
    </location>
</feature>
<dbReference type="Gene3D" id="3.40.50.300">
    <property type="entry name" value="P-loop containing nucleotide triphosphate hydrolases"/>
    <property type="match status" value="1"/>
</dbReference>
<feature type="compositionally biased region" description="Low complexity" evidence="7">
    <location>
        <begin position="2297"/>
        <end position="2308"/>
    </location>
</feature>
<comment type="caution">
    <text evidence="10">The sequence shown here is derived from an EMBL/GenBank/DDBJ whole genome shotgun (WGS) entry which is preliminary data.</text>
</comment>
<keyword evidence="4" id="KW-0969">Cilium</keyword>
<dbReference type="PANTHER" id="PTHR23053">
    <property type="entry name" value="DLEC1 DELETED IN LUNG AND ESOPHAGEAL CANCER 1"/>
    <property type="match status" value="1"/>
</dbReference>
<dbReference type="Proteomes" id="UP001470230">
    <property type="component" value="Unassembled WGS sequence"/>
</dbReference>
<dbReference type="PANTHER" id="PTHR23053:SF0">
    <property type="entry name" value="HYDROCEPHALUS-INDUCING PROTEIN HOMOLOG"/>
    <property type="match status" value="1"/>
</dbReference>
<dbReference type="Gene3D" id="2.60.40.10">
    <property type="entry name" value="Immunoglobulins"/>
    <property type="match status" value="18"/>
</dbReference>
<dbReference type="EMBL" id="JAPFFF010000007">
    <property type="protein sequence ID" value="KAK8885949.1"/>
    <property type="molecule type" value="Genomic_DNA"/>
</dbReference>
<reference evidence="10 11" key="1">
    <citation type="submission" date="2024-04" db="EMBL/GenBank/DDBJ databases">
        <title>Tritrichomonas musculus Genome.</title>
        <authorList>
            <person name="Alves-Ferreira E."/>
            <person name="Grigg M."/>
            <person name="Lorenzi H."/>
            <person name="Galac M."/>
        </authorList>
    </citation>
    <scope>NUCLEOTIDE SEQUENCE [LARGE SCALE GENOMIC DNA]</scope>
    <source>
        <strain evidence="10 11">EAF2021</strain>
    </source>
</reference>
<feature type="coiled-coil region" evidence="6">
    <location>
        <begin position="1539"/>
        <end position="1566"/>
    </location>
</feature>
<feature type="region of interest" description="Disordered" evidence="7">
    <location>
        <begin position="1668"/>
        <end position="1695"/>
    </location>
</feature>
<evidence type="ECO:0000259" key="8">
    <source>
        <dbReference type="Pfam" id="PF22544"/>
    </source>
</evidence>
<dbReference type="Pfam" id="PF22544">
    <property type="entry name" value="HYDIN_VesB_CFA65-like_Ig"/>
    <property type="match status" value="4"/>
</dbReference>
<feature type="compositionally biased region" description="Basic and acidic residues" evidence="7">
    <location>
        <begin position="1677"/>
        <end position="1695"/>
    </location>
</feature>
<sequence>MLQHFEPKICYLPPTYIFNTSKITGTINNDDNKIFKYEWRLYSSKEEEEEIIHKSDLYSPEGRNNFHSLLLFHTDSLSIEPISGEIWSKLQQQFVITFNPQIPDNFKQIAYLYNLDTEERIPYEINANALQPSAEFSVNQINVMHVSLEQTQTYSINLINTGKVPFDFELIKRALPHLEFKFSPSSGHIEVGETIPILITFSATYVGQFNETFQYRIVGYDSSCPSITIFGRVIGPSFKIDRNFLDFGNVSYGFLYSQEFEITNTSDIPFEFSLRMKQEKNFDAREFSINPSTGVIPKHSKQKITVEFIPIFVQNYEVTLLVESTKFAEVLGTIKLIGKCLCPYISIAQEVIDLGEIFINHDYIANVNLVDETDFPAKYEFIEFEDRSSHELNLTYLKYKGSISAHSNSTLPIKVTPKQLGHLEIQRSIRIFGSDFPPISYTITALCIGPKLQFPSNVIDFGHIPVFQDTRKVFPILNDSLIPAVFDFQIKNENQMFQIEPESGEIEPGETLNLNVISNLDDSINYNAKLTMNVKYLNPFTFDIKAKGVGTAIVSSIEMDNIDLGFVFTMQPSVINFSLTNKGRRIQELKWSFLKPKIEGNSKAVLNSKVIPESVNISPGKTIDCQFIFECKHQCAFSIIPVCQSTVGKQRYELFKPEIKGIFIKPMLTFGSNSLTFKYIHDVDQEEKLTGNLKSNELIVPSQSLLKPITIRDSITNSSELPLEVEARCEKPFQISQSSFFIQPREVVPFDITFNTNYKMNFASEEINRKIQFVFKDNPHKYIINLKGMMIFPNLSFSKLNINFGNLLKGTEESRIVNVKNESEVPTRFYWEIKDKQGFDIYPISDTIDPGETKDVHFTFYAGEVTDFKNTAVCHVIGGPEYPIELSGSSSCTNYTLDHKKIDFGKRDYMETLTDSVLLTNKSTAPINYCIKLPKGLKFQTFSIEPMKGVLQYNKSVTFNFKLVAGLPRSYDGRFLIQIGNFDEVQFDIHVDCYIPQILFNVERFDTPQIEQKIEMKTKSSSSSENGNETKSNSSDESNKMSQLEAILSKSTKPKESEKDEFSDALESERKYMIEQFTTPNKRRRDHQKLEKVINFKGVVLSSFVIDFGELILGDNKTMNCDLKNVTPYPISFDLLANSLSGTGFSINTTSFRNIPPNEVITLIFQFESDKRTHGLGKHDLEIPLIFDSELGYIIHIVGDIKMPLLTFSKTNFVFEPTIVGQKWTQTFQIQNQNPIPVTFTIDECQNINILQKSNPPKSSTFIAYPNGATLPPYSLLNVDITFSPTGEKDYLMQFPVRIKYSDTVNLQVKGEGIMMKLFFDPPEINFDSIQPFSDKAIATVDLVNKSLIDIEVFSQQFDFQLFCNQLTKKFMELRNPSEEELTTTFSSPVTHTILKFSQVIIIHGPPKSGKTTVSSKISAILDIPVINLKEIWSDKQELADEELINIFKEKITDKKYLKGFVIDGLDAFPENSSENEQFIMHFLKQKSTLDELSKNPYTILNDPIITSTERMVNLLTSSLDGQYLFFIGLNANETVCHNHESLNENEQKQAKISKIQQEMDDLFNMDEDTYMNLTEEEQMIVDEKREHFRKYKIEHNGDFSDYNPLVEEEKMKIQKGKTKKTKVPRGQVPNDPILQSVILFQYTFGRISEKVRTESSTFKNIFISHENEEEESNLPTEREKEKEKENPRDKKKKEEVLKSIANSNCLIVNSFDTIDCVMNEIVAFLPSKEKFVQIASYIPQPKKQMPDSSCIQLCPPPELFAIVNDEPPGDFPDILKPAPPASQQKKRKQNASSTIKEPQSILPDPNILDDVDLMNYTPRWKIPPDSRVTLKVSFDSIAAGAYSGDLLFGLANCRNDIYKLPVSGICYYADIDRSPESLYPKIVNNLPKLNKVQNAFITSTNEFYFGALLVCKDRTRNSTLAYKAALNLVNNSEFVVETFCDLKVSGVKTAWHVENPNQSIKPGETGNLIIGFNPTSVDVYRNRLTIMIKDNPEPIYVDLLGEGCSPVCEISTAALEFDKLLLGMSRTLTFSIKNNGKIPAFWKIKGGNVLGNAFTISTMEGVLNEKGSVTVTITFSSEKAYNAKKVLQIDIFDITKSRVFMSHHISVSAESFDVLFDFVYPKTLDHLNFGTVKVGEEKVLQCQLKNKGKYPNRYEIFINKTFNYPNMIRISPSEGEVPPGEKGVFVNVSFKSESSKKFNNCKAIMLKIADPINDQVTSTIPLPFSVETVYSSFLLNPSNILDFGPVPVSTTVTKSIVLKNNGVFPFDFEVFPKIEVVEPKYPTTRNGKGRNKQQLKSKANQKSASANKGKKKGTGKEFQIDHFNVSQSAGNLNPDGDVTFSVSFNSSVDGIFENTIMYKISDSVPKLREGIPLNLKASVFIPGIVTDDFEKIFPEQLLCLRYDIMKKDTAAFIEDDQIYHFSPVVLQQSSKVEIDLINPHPIPCVVDVSLKPRSKGQSASRFPFEMSEKVVNIPANSKSTVSVTFSPGSIDLFRGLFEANVHGGLNPKTKSLKFGIEGQGTLPSVTVIDQEKGAPLLYGKTLINTSKNKVVVIQNNGIVPATLNLTTDSQTPDDFHLENPSKVIHLDVQQSCPITVRYCPLAVQKSQMAMHVEVADNPSSNIDLEFVGEGFHQDVFFEGIKGDENELYFNNVIGQRQQISFMMRNVCKDNVRFQWQNHNEFTFSPRIGHLHKGETKKITVTHYSEKPSKSQGILMRCQWSKIMLTENEEVDWDDSMKVIKFVDRASLNPHMLKPPPGDERPKGTARKFPGAGRRNSSMKRTSTMQSRVSTRNLTVKRIEDQNQTSTSNELIKVVEVKPEPLYKQINGKQKDLQLKVFAVSDFIKYSISTSEIEFPATMMFEKRSVEFTMTNTSQIRFNFSWAAKQFSTTKTNYASSHSCPFLVEPASGSLDAGETATFVANFLPEEVDDFSAHLMCEIPFLTQMEPPDIHVTGRSRRPVCHFYLETSDYLTANRRHPDFTEPLPKDVRVVEIYASKLKKMYTKQFGILNTTDTPYEVTWERIDKKDDDEYCPIICSYPRALVSSGKKHTALFSYRAVSVKTVESLWLFSIPEYNIHITFLFVGKMMPQ</sequence>
<gene>
    <name evidence="10" type="ORF">M9Y10_041408</name>
</gene>
<evidence type="ECO:0000313" key="10">
    <source>
        <dbReference type="EMBL" id="KAK8885949.1"/>
    </source>
</evidence>
<feature type="region of interest" description="Disordered" evidence="7">
    <location>
        <begin position="2750"/>
        <end position="2791"/>
    </location>
</feature>
<feature type="compositionally biased region" description="Polar residues" evidence="7">
    <location>
        <begin position="2775"/>
        <end position="2791"/>
    </location>
</feature>
<feature type="domain" description="HYDIN/VesB/CFA65-like Ig-like" evidence="8">
    <location>
        <begin position="2126"/>
        <end position="2216"/>
    </location>
</feature>
<dbReference type="InterPro" id="IPR013783">
    <property type="entry name" value="Ig-like_fold"/>
</dbReference>
<evidence type="ECO:0000259" key="9">
    <source>
        <dbReference type="Pfam" id="PF24291"/>
    </source>
</evidence>
<evidence type="ECO:0000256" key="2">
    <source>
        <dbReference type="ARBA" id="ARBA00004496"/>
    </source>
</evidence>
<evidence type="ECO:0000313" key="11">
    <source>
        <dbReference type="Proteomes" id="UP001470230"/>
    </source>
</evidence>
<protein>
    <recommendedName>
        <fullName evidence="12">MSP domain-containing protein</fullName>
    </recommendedName>
</protein>
<keyword evidence="3" id="KW-0963">Cytoplasm</keyword>
<keyword evidence="5" id="KW-0966">Cell projection</keyword>
<dbReference type="Pfam" id="PF24291">
    <property type="entry name" value="Ig_CFAP65"/>
    <property type="match status" value="1"/>
</dbReference>
<accession>A0ABR2K4D3</accession>
<evidence type="ECO:0000256" key="1">
    <source>
        <dbReference type="ARBA" id="ARBA00004138"/>
    </source>
</evidence>
<feature type="region of interest" description="Disordered" evidence="7">
    <location>
        <begin position="1772"/>
        <end position="1803"/>
    </location>
</feature>
<dbReference type="InterPro" id="IPR056305">
    <property type="entry name" value="Ig_CFAP65_10th"/>
</dbReference>
<comment type="subcellular location">
    <subcellularLocation>
        <location evidence="1">Cell projection</location>
        <location evidence="1">Cilium</location>
    </subcellularLocation>
    <subcellularLocation>
        <location evidence="2">Cytoplasm</location>
    </subcellularLocation>
</comment>
<dbReference type="InterPro" id="IPR033305">
    <property type="entry name" value="Hydin-like"/>
</dbReference>
<keyword evidence="6" id="KW-0175">Coiled coil</keyword>
<feature type="domain" description="HYDIN/VesB/CFA65-like Ig-like" evidence="8">
    <location>
        <begin position="450"/>
        <end position="536"/>
    </location>
</feature>
<feature type="compositionally biased region" description="Polar residues" evidence="7">
    <location>
        <begin position="1019"/>
        <end position="1042"/>
    </location>
</feature>
<feature type="domain" description="HYDIN/VesB/CFA65-like Ig-like" evidence="8">
    <location>
        <begin position="134"/>
        <end position="217"/>
    </location>
</feature>
<keyword evidence="11" id="KW-1185">Reference proteome</keyword>
<evidence type="ECO:0000256" key="7">
    <source>
        <dbReference type="SAM" id="MobiDB-lite"/>
    </source>
</evidence>
<feature type="domain" description="CFAP65 tenth Ig-like" evidence="9">
    <location>
        <begin position="1209"/>
        <end position="1315"/>
    </location>
</feature>
<evidence type="ECO:0000256" key="3">
    <source>
        <dbReference type="ARBA" id="ARBA00022490"/>
    </source>
</evidence>
<dbReference type="SUPFAM" id="SSF52540">
    <property type="entry name" value="P-loop containing nucleoside triphosphate hydrolases"/>
    <property type="match status" value="1"/>
</dbReference>
<evidence type="ECO:0000256" key="5">
    <source>
        <dbReference type="ARBA" id="ARBA00023273"/>
    </source>
</evidence>
<feature type="region of interest" description="Disordered" evidence="7">
    <location>
        <begin position="2282"/>
        <end position="2315"/>
    </location>
</feature>
<organism evidence="10 11">
    <name type="scientific">Tritrichomonas musculus</name>
    <dbReference type="NCBI Taxonomy" id="1915356"/>
    <lineage>
        <taxon>Eukaryota</taxon>
        <taxon>Metamonada</taxon>
        <taxon>Parabasalia</taxon>
        <taxon>Tritrichomonadida</taxon>
        <taxon>Tritrichomonadidae</taxon>
        <taxon>Tritrichomonas</taxon>
    </lineage>
</organism>